<evidence type="ECO:0000256" key="1">
    <source>
        <dbReference type="ARBA" id="ARBA00006349"/>
    </source>
</evidence>
<comment type="similarity">
    <text evidence="1">Belongs to the HSBP1 family.</text>
</comment>
<dbReference type="Pfam" id="PF06825">
    <property type="entry name" value="HSBP1"/>
    <property type="match status" value="1"/>
</dbReference>
<protein>
    <submittedName>
        <fullName evidence="2">Uncharacterized protein</fullName>
    </submittedName>
</protein>
<organism evidence="2 3">
    <name type="scientific">Cryptococcus depauperatus CBS 7841</name>
    <dbReference type="NCBI Taxonomy" id="1295531"/>
    <lineage>
        <taxon>Eukaryota</taxon>
        <taxon>Fungi</taxon>
        <taxon>Dikarya</taxon>
        <taxon>Basidiomycota</taxon>
        <taxon>Agaricomycotina</taxon>
        <taxon>Tremellomycetes</taxon>
        <taxon>Tremellales</taxon>
        <taxon>Cryptococcaceae</taxon>
        <taxon>Cryptococcus</taxon>
    </lineage>
</organism>
<dbReference type="Proteomes" id="UP000094043">
    <property type="component" value="Chromosome 7"/>
</dbReference>
<sequence length="128" mass="14123">MEMLNFKARVFSPREALDLSLAIHHQETETGLRSLHSTFSRKNHPCQISMSINSSKYGKASGAGLTASSPSLGNLGETIEKKLEQLNKKVDEKSGELLEELGAMSSRIEALEFSMQTLVEEPIERSSN</sequence>
<evidence type="ECO:0000313" key="2">
    <source>
        <dbReference type="EMBL" id="WVN90333.1"/>
    </source>
</evidence>
<reference evidence="2" key="3">
    <citation type="submission" date="2024-01" db="EMBL/GenBank/DDBJ databases">
        <authorList>
            <person name="Coelho M.A."/>
            <person name="David-Palma M."/>
            <person name="Shea T."/>
            <person name="Sun S."/>
            <person name="Cuomo C.A."/>
            <person name="Heitman J."/>
        </authorList>
    </citation>
    <scope>NUCLEOTIDE SEQUENCE</scope>
    <source>
        <strain evidence="2">CBS 7841</strain>
    </source>
</reference>
<dbReference type="GeneID" id="91089778"/>
<dbReference type="RefSeq" id="XP_066071033.1">
    <property type="nucleotide sequence ID" value="XM_066214936.1"/>
</dbReference>
<reference evidence="2" key="2">
    <citation type="journal article" date="2022" name="Elife">
        <title>Obligate sexual reproduction of a homothallic fungus closely related to the Cryptococcus pathogenic species complex.</title>
        <authorList>
            <person name="Passer A.R."/>
            <person name="Clancey S.A."/>
            <person name="Shea T."/>
            <person name="David-Palma M."/>
            <person name="Averette A.F."/>
            <person name="Boekhout T."/>
            <person name="Porcel B.M."/>
            <person name="Nowrousian M."/>
            <person name="Cuomo C.A."/>
            <person name="Sun S."/>
            <person name="Heitman J."/>
            <person name="Coelho M.A."/>
        </authorList>
    </citation>
    <scope>NUCLEOTIDE SEQUENCE</scope>
    <source>
        <strain evidence="2">CBS 7841</strain>
    </source>
</reference>
<proteinExistence type="inferred from homology"/>
<accession>A0AAJ8JXM1</accession>
<dbReference type="KEGG" id="cdep:91089778"/>
<reference evidence="2" key="1">
    <citation type="submission" date="2016-06" db="EMBL/GenBank/DDBJ databases">
        <authorList>
            <person name="Cuomo C."/>
            <person name="Litvintseva A."/>
            <person name="Heitman J."/>
            <person name="Chen Y."/>
            <person name="Sun S."/>
            <person name="Springer D."/>
            <person name="Dromer F."/>
            <person name="Young S."/>
            <person name="Zeng Q."/>
            <person name="Chapman S."/>
            <person name="Gujja S."/>
            <person name="Saif S."/>
            <person name="Birren B."/>
        </authorList>
    </citation>
    <scope>NUCLEOTIDE SEQUENCE</scope>
    <source>
        <strain evidence="2">CBS 7841</strain>
    </source>
</reference>
<dbReference type="EMBL" id="CP143790">
    <property type="protein sequence ID" value="WVN90333.1"/>
    <property type="molecule type" value="Genomic_DNA"/>
</dbReference>
<gene>
    <name evidence="2" type="ORF">L203_105569</name>
</gene>
<keyword evidence="3" id="KW-1185">Reference proteome</keyword>
<dbReference type="AlphaFoldDB" id="A0AAJ8JXM1"/>
<dbReference type="InterPro" id="IPR009643">
    <property type="entry name" value="HS1-bd"/>
</dbReference>
<evidence type="ECO:0000313" key="3">
    <source>
        <dbReference type="Proteomes" id="UP000094043"/>
    </source>
</evidence>
<name>A0AAJ8JXM1_9TREE</name>
<dbReference type="GO" id="GO:0003714">
    <property type="term" value="F:transcription corepressor activity"/>
    <property type="evidence" value="ECO:0007669"/>
    <property type="project" value="InterPro"/>
</dbReference>